<proteinExistence type="predicted"/>
<comment type="caution">
    <text evidence="1">The sequence shown here is derived from an EMBL/GenBank/DDBJ whole genome shotgun (WGS) entry which is preliminary data.</text>
</comment>
<dbReference type="AlphaFoldDB" id="A0A0F9Q3E0"/>
<gene>
    <name evidence="1" type="ORF">LCGC14_0767740</name>
</gene>
<reference evidence="1" key="1">
    <citation type="journal article" date="2015" name="Nature">
        <title>Complex archaea that bridge the gap between prokaryotes and eukaryotes.</title>
        <authorList>
            <person name="Spang A."/>
            <person name="Saw J.H."/>
            <person name="Jorgensen S.L."/>
            <person name="Zaremba-Niedzwiedzka K."/>
            <person name="Martijn J."/>
            <person name="Lind A.E."/>
            <person name="van Eijk R."/>
            <person name="Schleper C."/>
            <person name="Guy L."/>
            <person name="Ettema T.J."/>
        </authorList>
    </citation>
    <scope>NUCLEOTIDE SEQUENCE</scope>
</reference>
<dbReference type="EMBL" id="LAZR01001927">
    <property type="protein sequence ID" value="KKN37014.1"/>
    <property type="molecule type" value="Genomic_DNA"/>
</dbReference>
<evidence type="ECO:0000313" key="1">
    <source>
        <dbReference type="EMBL" id="KKN37014.1"/>
    </source>
</evidence>
<protein>
    <submittedName>
        <fullName evidence="1">Uncharacterized protein</fullName>
    </submittedName>
</protein>
<name>A0A0F9Q3E0_9ZZZZ</name>
<accession>A0A0F9Q3E0</accession>
<organism evidence="1">
    <name type="scientific">marine sediment metagenome</name>
    <dbReference type="NCBI Taxonomy" id="412755"/>
    <lineage>
        <taxon>unclassified sequences</taxon>
        <taxon>metagenomes</taxon>
        <taxon>ecological metagenomes</taxon>
    </lineage>
</organism>
<sequence>MELAICQGDCSVCRAWEWLYRRGKDIDKPVLLCDNCSKKYDQTIRPN</sequence>